<reference evidence="1" key="1">
    <citation type="journal article" date="2014" name="Front. Microbiol.">
        <title>High frequency of phylogenetically diverse reductive dehalogenase-homologous genes in deep subseafloor sedimentary metagenomes.</title>
        <authorList>
            <person name="Kawai M."/>
            <person name="Futagami T."/>
            <person name="Toyoda A."/>
            <person name="Takaki Y."/>
            <person name="Nishi S."/>
            <person name="Hori S."/>
            <person name="Arai W."/>
            <person name="Tsubouchi T."/>
            <person name="Morono Y."/>
            <person name="Uchiyama I."/>
            <person name="Ito T."/>
            <person name="Fujiyama A."/>
            <person name="Inagaki F."/>
            <person name="Takami H."/>
        </authorList>
    </citation>
    <scope>NUCLEOTIDE SEQUENCE</scope>
    <source>
        <strain evidence="1">Expedition CK06-06</strain>
    </source>
</reference>
<accession>X1JR32</accession>
<feature type="non-terminal residue" evidence="1">
    <location>
        <position position="1"/>
    </location>
</feature>
<dbReference type="AlphaFoldDB" id="X1JR32"/>
<dbReference type="EMBL" id="BARU01033861">
    <property type="protein sequence ID" value="GAH72268.1"/>
    <property type="molecule type" value="Genomic_DNA"/>
</dbReference>
<sequence>CYHYGYFNFWSARSVKLGSNVIPTVKSIKGYLHSV</sequence>
<name>X1JR32_9ZZZZ</name>
<organism evidence="1">
    <name type="scientific">marine sediment metagenome</name>
    <dbReference type="NCBI Taxonomy" id="412755"/>
    <lineage>
        <taxon>unclassified sequences</taxon>
        <taxon>metagenomes</taxon>
        <taxon>ecological metagenomes</taxon>
    </lineage>
</organism>
<evidence type="ECO:0000313" key="1">
    <source>
        <dbReference type="EMBL" id="GAH72268.1"/>
    </source>
</evidence>
<proteinExistence type="predicted"/>
<comment type="caution">
    <text evidence="1">The sequence shown here is derived from an EMBL/GenBank/DDBJ whole genome shotgun (WGS) entry which is preliminary data.</text>
</comment>
<protein>
    <submittedName>
        <fullName evidence="1">Uncharacterized protein</fullName>
    </submittedName>
</protein>
<gene>
    <name evidence="1" type="ORF">S03H2_53214</name>
</gene>